<comment type="caution">
    <text evidence="10">The sequence shown here is derived from an EMBL/GenBank/DDBJ whole genome shotgun (WGS) entry which is preliminary data.</text>
</comment>
<dbReference type="PANTHER" id="PTHR10794:SF63">
    <property type="entry name" value="ALPHA_BETA HYDROLASE 1, ISOFORM A"/>
    <property type="match status" value="1"/>
</dbReference>
<dbReference type="InterPro" id="IPR029058">
    <property type="entry name" value="AB_hydrolase_fold"/>
</dbReference>
<accession>A0AAN6X2D5</accession>
<dbReference type="PIRSF" id="PIRSF005211">
    <property type="entry name" value="Ab_hydro_YheT"/>
    <property type="match status" value="1"/>
</dbReference>
<dbReference type="EC" id="2.3.1.84" evidence="6"/>
<dbReference type="GO" id="GO:0051792">
    <property type="term" value="P:medium-chain fatty acid biosynthetic process"/>
    <property type="evidence" value="ECO:0007669"/>
    <property type="project" value="TreeGrafter"/>
</dbReference>
<dbReference type="Pfam" id="PF00561">
    <property type="entry name" value="Abhydrolase_1"/>
    <property type="match status" value="1"/>
</dbReference>
<dbReference type="GO" id="GO:0008126">
    <property type="term" value="F:acetylesterase activity"/>
    <property type="evidence" value="ECO:0007669"/>
    <property type="project" value="TreeGrafter"/>
</dbReference>
<dbReference type="InterPro" id="IPR050960">
    <property type="entry name" value="AB_hydrolase_4_sf"/>
</dbReference>
<evidence type="ECO:0000313" key="10">
    <source>
        <dbReference type="EMBL" id="KAK4191645.1"/>
    </source>
</evidence>
<feature type="active site" description="Charge relay system" evidence="8">
    <location>
        <position position="362"/>
    </location>
</feature>
<evidence type="ECO:0000256" key="6">
    <source>
        <dbReference type="ARBA" id="ARBA00066969"/>
    </source>
</evidence>
<evidence type="ECO:0000256" key="5">
    <source>
        <dbReference type="ARBA" id="ARBA00054277"/>
    </source>
</evidence>
<reference evidence="10" key="1">
    <citation type="journal article" date="2023" name="Mol. Phylogenet. Evol.">
        <title>Genome-scale phylogeny and comparative genomics of the fungal order Sordariales.</title>
        <authorList>
            <person name="Hensen N."/>
            <person name="Bonometti L."/>
            <person name="Westerberg I."/>
            <person name="Brannstrom I.O."/>
            <person name="Guillou S."/>
            <person name="Cros-Aarteil S."/>
            <person name="Calhoun S."/>
            <person name="Haridas S."/>
            <person name="Kuo A."/>
            <person name="Mondo S."/>
            <person name="Pangilinan J."/>
            <person name="Riley R."/>
            <person name="LaButti K."/>
            <person name="Andreopoulos B."/>
            <person name="Lipzen A."/>
            <person name="Chen C."/>
            <person name="Yan M."/>
            <person name="Daum C."/>
            <person name="Ng V."/>
            <person name="Clum A."/>
            <person name="Steindorff A."/>
            <person name="Ohm R.A."/>
            <person name="Martin F."/>
            <person name="Silar P."/>
            <person name="Natvig D.O."/>
            <person name="Lalanne C."/>
            <person name="Gautier V."/>
            <person name="Ament-Velasquez S.L."/>
            <person name="Kruys A."/>
            <person name="Hutchinson M.I."/>
            <person name="Powell A.J."/>
            <person name="Barry K."/>
            <person name="Miller A.N."/>
            <person name="Grigoriev I.V."/>
            <person name="Debuchy R."/>
            <person name="Gladieux P."/>
            <person name="Hiltunen Thoren M."/>
            <person name="Johannesson H."/>
        </authorList>
    </citation>
    <scope>NUCLEOTIDE SEQUENCE</scope>
    <source>
        <strain evidence="10">PSN309</strain>
    </source>
</reference>
<dbReference type="GO" id="GO:0004026">
    <property type="term" value="F:alcohol O-acetyltransferase activity"/>
    <property type="evidence" value="ECO:0007669"/>
    <property type="project" value="UniProtKB-EC"/>
</dbReference>
<evidence type="ECO:0000256" key="3">
    <source>
        <dbReference type="ARBA" id="ARBA00022801"/>
    </source>
</evidence>
<gene>
    <name evidence="10" type="ORF">QBC35DRAFT_486699</name>
</gene>
<dbReference type="Proteomes" id="UP001302126">
    <property type="component" value="Unassembled WGS sequence"/>
</dbReference>
<proteinExistence type="inferred from homology"/>
<evidence type="ECO:0000259" key="9">
    <source>
        <dbReference type="Pfam" id="PF00561"/>
    </source>
</evidence>
<keyword evidence="11" id="KW-1185">Reference proteome</keyword>
<comment type="catalytic activity">
    <reaction evidence="4">
        <text>an aliphatic alcohol + acetyl-CoA = an acetyl ester + CoA</text>
        <dbReference type="Rhea" id="RHEA:17229"/>
        <dbReference type="ChEBI" id="CHEBI:2571"/>
        <dbReference type="ChEBI" id="CHEBI:47622"/>
        <dbReference type="ChEBI" id="CHEBI:57287"/>
        <dbReference type="ChEBI" id="CHEBI:57288"/>
        <dbReference type="EC" id="2.3.1.84"/>
    </reaction>
</comment>
<evidence type="ECO:0000256" key="2">
    <source>
        <dbReference type="ARBA" id="ARBA00022679"/>
    </source>
</evidence>
<evidence type="ECO:0000256" key="4">
    <source>
        <dbReference type="ARBA" id="ARBA00050620"/>
    </source>
</evidence>
<protein>
    <recommendedName>
        <fullName evidence="6">alcohol O-acetyltransferase</fullName>
        <ecNumber evidence="6">2.3.1.84</ecNumber>
    </recommendedName>
    <alternativeName>
        <fullName evidence="7">Alcohol O-acetyltransferase</fullName>
    </alternativeName>
</protein>
<name>A0AAN6X2D5_9PEZI</name>
<dbReference type="InterPro" id="IPR000073">
    <property type="entry name" value="AB_hydrolase_1"/>
</dbReference>
<evidence type="ECO:0000256" key="7">
    <source>
        <dbReference type="ARBA" id="ARBA00080774"/>
    </source>
</evidence>
<comment type="function">
    <text evidence="5">Displays enzymatic activity both for medium-chain fatty acid (MCFA) ethyl ester synthesis and hydrolysis (esterase activity). MCFA are toxic for yeast and this enzyme could thus be involved in their detoxification by esterification.</text>
</comment>
<dbReference type="InterPro" id="IPR012020">
    <property type="entry name" value="ABHD4"/>
</dbReference>
<dbReference type="AlphaFoldDB" id="A0AAN6X2D5"/>
<evidence type="ECO:0000313" key="11">
    <source>
        <dbReference type="Proteomes" id="UP001302126"/>
    </source>
</evidence>
<dbReference type="EMBL" id="MU864358">
    <property type="protein sequence ID" value="KAK4191645.1"/>
    <property type="molecule type" value="Genomic_DNA"/>
</dbReference>
<dbReference type="GO" id="GO:0047372">
    <property type="term" value="F:monoacylglycerol lipase activity"/>
    <property type="evidence" value="ECO:0007669"/>
    <property type="project" value="TreeGrafter"/>
</dbReference>
<comment type="similarity">
    <text evidence="1">Belongs to the AB hydrolase superfamily. AB hydrolase 4 family.</text>
</comment>
<keyword evidence="3 10" id="KW-0378">Hydrolase</keyword>
<reference evidence="10" key="2">
    <citation type="submission" date="2023-05" db="EMBL/GenBank/DDBJ databases">
        <authorList>
            <consortium name="Lawrence Berkeley National Laboratory"/>
            <person name="Steindorff A."/>
            <person name="Hensen N."/>
            <person name="Bonometti L."/>
            <person name="Westerberg I."/>
            <person name="Brannstrom I.O."/>
            <person name="Guillou S."/>
            <person name="Cros-Aarteil S."/>
            <person name="Calhoun S."/>
            <person name="Haridas S."/>
            <person name="Kuo A."/>
            <person name="Mondo S."/>
            <person name="Pangilinan J."/>
            <person name="Riley R."/>
            <person name="Labutti K."/>
            <person name="Andreopoulos B."/>
            <person name="Lipzen A."/>
            <person name="Chen C."/>
            <person name="Yanf M."/>
            <person name="Daum C."/>
            <person name="Ng V."/>
            <person name="Clum A."/>
            <person name="Ohm R."/>
            <person name="Martin F."/>
            <person name="Silar P."/>
            <person name="Natvig D."/>
            <person name="Lalanne C."/>
            <person name="Gautier V."/>
            <person name="Ament-Velasquez S.L."/>
            <person name="Kruys A."/>
            <person name="Hutchinson M.I."/>
            <person name="Powell A.J."/>
            <person name="Barry K."/>
            <person name="Miller A.N."/>
            <person name="Grigoriev I.V."/>
            <person name="Debuchy R."/>
            <person name="Gladieux P."/>
            <person name="Thoren M.H."/>
            <person name="Johannesson H."/>
        </authorList>
    </citation>
    <scope>NUCLEOTIDE SEQUENCE</scope>
    <source>
        <strain evidence="10">PSN309</strain>
    </source>
</reference>
<dbReference type="SUPFAM" id="SSF53474">
    <property type="entry name" value="alpha/beta-Hydrolases"/>
    <property type="match status" value="1"/>
</dbReference>
<evidence type="ECO:0000256" key="8">
    <source>
        <dbReference type="PIRSR" id="PIRSR005211-1"/>
    </source>
</evidence>
<organism evidence="10 11">
    <name type="scientific">Podospora australis</name>
    <dbReference type="NCBI Taxonomy" id="1536484"/>
    <lineage>
        <taxon>Eukaryota</taxon>
        <taxon>Fungi</taxon>
        <taxon>Dikarya</taxon>
        <taxon>Ascomycota</taxon>
        <taxon>Pezizomycotina</taxon>
        <taxon>Sordariomycetes</taxon>
        <taxon>Sordariomycetidae</taxon>
        <taxon>Sordariales</taxon>
        <taxon>Podosporaceae</taxon>
        <taxon>Podospora</taxon>
    </lineage>
</organism>
<dbReference type="PANTHER" id="PTHR10794">
    <property type="entry name" value="ABHYDROLASE DOMAIN-CONTAINING PROTEIN"/>
    <property type="match status" value="1"/>
</dbReference>
<feature type="active site" description="Charge relay system" evidence="8">
    <location>
        <position position="333"/>
    </location>
</feature>
<evidence type="ECO:0000256" key="1">
    <source>
        <dbReference type="ARBA" id="ARBA00010884"/>
    </source>
</evidence>
<dbReference type="Gene3D" id="3.40.50.1820">
    <property type="entry name" value="alpha/beta hydrolase"/>
    <property type="match status" value="1"/>
</dbReference>
<dbReference type="GO" id="GO:0051793">
    <property type="term" value="P:medium-chain fatty acid catabolic process"/>
    <property type="evidence" value="ECO:0007669"/>
    <property type="project" value="UniProtKB-ARBA"/>
</dbReference>
<dbReference type="FunFam" id="3.40.50.1820:FF:000137">
    <property type="entry name" value="EEB1p Acyl-coenzymeA:ethanol O-acyltransferase"/>
    <property type="match status" value="1"/>
</dbReference>
<feature type="active site" description="Charge relay system" evidence="8">
    <location>
        <position position="204"/>
    </location>
</feature>
<sequence>MDWFGRAKINFTHGPSPLSLKKKDGSTTDLAKLAKESVPTCQLNPLLFNGHVQTMWTAVKEHGPPIYYRRKLFESNIKAYAGTFAVDFAVQPHQDADETLPPRTTYFDDKTFSEIGSDDTRPMLIALHGLSGGSHEIYLRHAIAPLITGDGNWDVCVVNARGCANSKLTSAVLFNAMATWDARQVINWAKETFPNRPLFAVGFSLGANIITNYVGEEGVNCPLKGAIAVSNPFNLEVSNKGLQRTFLGKEIYSRVMGTNMKKLIADHKEEILKYTNLDYEEIQNTTYLYEFDRAVHTRTWGWPTENAYYRDASSSDAVTGIRVPFLAISALDDPIALGEAIPFGEFEVNPYTVLCTTSLGGHLSWFEIGGGRWHAKPICNFLNKLASEIDLGAITPNEKIPTKSLQFKSEFQPTRRKMRLITDEA</sequence>
<keyword evidence="2" id="KW-0808">Transferase</keyword>
<feature type="domain" description="AB hydrolase-1" evidence="9">
    <location>
        <begin position="122"/>
        <end position="336"/>
    </location>
</feature>